<name>A0AC35EW37_9BILA</name>
<protein>
    <submittedName>
        <fullName evidence="2">Uncharacterized protein</fullName>
    </submittedName>
</protein>
<dbReference type="WBParaSite" id="PS1159_v2.g11278.t1">
    <property type="protein sequence ID" value="PS1159_v2.g11278.t1"/>
    <property type="gene ID" value="PS1159_v2.g11278"/>
</dbReference>
<evidence type="ECO:0000313" key="2">
    <source>
        <dbReference type="WBParaSite" id="PS1159_v2.g11278.t1"/>
    </source>
</evidence>
<sequence>KPLNICIREDVDGVVYSLDNINEAKLEHCFTLDAFGYIQAGKSSRRIFYLKASTVSDTELRNTKTRKSVPTIAKQSVISIASFDPEYGSSSRNPNIIFAAAREKVLFLVTDWAIYACHVN</sequence>
<proteinExistence type="predicted"/>
<evidence type="ECO:0000313" key="1">
    <source>
        <dbReference type="Proteomes" id="UP000887580"/>
    </source>
</evidence>
<dbReference type="Proteomes" id="UP000887580">
    <property type="component" value="Unplaced"/>
</dbReference>
<reference evidence="2" key="1">
    <citation type="submission" date="2022-11" db="UniProtKB">
        <authorList>
            <consortium name="WormBaseParasite"/>
        </authorList>
    </citation>
    <scope>IDENTIFICATION</scope>
</reference>
<organism evidence="1 2">
    <name type="scientific">Panagrolaimus sp. PS1159</name>
    <dbReference type="NCBI Taxonomy" id="55785"/>
    <lineage>
        <taxon>Eukaryota</taxon>
        <taxon>Metazoa</taxon>
        <taxon>Ecdysozoa</taxon>
        <taxon>Nematoda</taxon>
        <taxon>Chromadorea</taxon>
        <taxon>Rhabditida</taxon>
        <taxon>Tylenchina</taxon>
        <taxon>Panagrolaimomorpha</taxon>
        <taxon>Panagrolaimoidea</taxon>
        <taxon>Panagrolaimidae</taxon>
        <taxon>Panagrolaimus</taxon>
    </lineage>
</organism>
<accession>A0AC35EW37</accession>